<evidence type="ECO:0000313" key="6">
    <source>
        <dbReference type="EMBL" id="CAG5109530.1"/>
    </source>
</evidence>
<feature type="signal peptide" evidence="4">
    <location>
        <begin position="1"/>
        <end position="17"/>
    </location>
</feature>
<gene>
    <name evidence="6" type="ORF">OKIOD_LOCUS12817</name>
</gene>
<dbReference type="Gene3D" id="2.60.40.3210">
    <property type="entry name" value="Zona pellucida, ZP-N domain"/>
    <property type="match status" value="1"/>
</dbReference>
<dbReference type="InterPro" id="IPR055355">
    <property type="entry name" value="ZP-C"/>
</dbReference>
<dbReference type="PANTHER" id="PTHR14002:SF54">
    <property type="entry name" value="ZONA PELLUCIDA SPERM-BINDING PROTEIN 2"/>
    <property type="match status" value="1"/>
</dbReference>
<accession>A0ABN7T578</accession>
<feature type="domain" description="ZP" evidence="5">
    <location>
        <begin position="38"/>
        <end position="301"/>
    </location>
</feature>
<dbReference type="InterPro" id="IPR055356">
    <property type="entry name" value="ZP-N"/>
</dbReference>
<evidence type="ECO:0000256" key="2">
    <source>
        <dbReference type="ARBA" id="ARBA00023157"/>
    </source>
</evidence>
<keyword evidence="1 4" id="KW-0732">Signal</keyword>
<dbReference type="Pfam" id="PF00100">
    <property type="entry name" value="Zona_pellucida"/>
    <property type="match status" value="1"/>
</dbReference>
<dbReference type="PROSITE" id="PS51034">
    <property type="entry name" value="ZP_2"/>
    <property type="match status" value="1"/>
</dbReference>
<keyword evidence="3" id="KW-0472">Membrane</keyword>
<evidence type="ECO:0000259" key="5">
    <source>
        <dbReference type="PROSITE" id="PS51034"/>
    </source>
</evidence>
<dbReference type="Proteomes" id="UP001158576">
    <property type="component" value="Chromosome 2"/>
</dbReference>
<dbReference type="InterPro" id="IPR042235">
    <property type="entry name" value="ZP-C_dom"/>
</dbReference>
<organism evidence="6 7">
    <name type="scientific">Oikopleura dioica</name>
    <name type="common">Tunicate</name>
    <dbReference type="NCBI Taxonomy" id="34765"/>
    <lineage>
        <taxon>Eukaryota</taxon>
        <taxon>Metazoa</taxon>
        <taxon>Chordata</taxon>
        <taxon>Tunicata</taxon>
        <taxon>Appendicularia</taxon>
        <taxon>Copelata</taxon>
        <taxon>Oikopleuridae</taxon>
        <taxon>Oikopleura</taxon>
    </lineage>
</organism>
<evidence type="ECO:0000256" key="4">
    <source>
        <dbReference type="SAM" id="SignalP"/>
    </source>
</evidence>
<keyword evidence="7" id="KW-1185">Reference proteome</keyword>
<feature type="transmembrane region" description="Helical" evidence="3">
    <location>
        <begin position="367"/>
        <end position="392"/>
    </location>
</feature>
<reference evidence="6 7" key="1">
    <citation type="submission" date="2021-04" db="EMBL/GenBank/DDBJ databases">
        <authorList>
            <person name="Bliznina A."/>
        </authorList>
    </citation>
    <scope>NUCLEOTIDE SEQUENCE [LARGE SCALE GENOMIC DNA]</scope>
</reference>
<evidence type="ECO:0000256" key="3">
    <source>
        <dbReference type="SAM" id="Phobius"/>
    </source>
</evidence>
<evidence type="ECO:0000256" key="1">
    <source>
        <dbReference type="ARBA" id="ARBA00022729"/>
    </source>
</evidence>
<dbReference type="Gene3D" id="2.60.40.4100">
    <property type="entry name" value="Zona pellucida, ZP-C domain"/>
    <property type="match status" value="1"/>
</dbReference>
<proteinExistence type="predicted"/>
<evidence type="ECO:0000313" key="7">
    <source>
        <dbReference type="Proteomes" id="UP001158576"/>
    </source>
</evidence>
<protein>
    <submittedName>
        <fullName evidence="6">Oidioi.mRNA.OKI2018_I69.chr2.g4052.t1.cds</fullName>
    </submittedName>
</protein>
<dbReference type="PANTHER" id="PTHR14002">
    <property type="entry name" value="ENDOGLIN/TGF-BETA RECEPTOR TYPE III"/>
    <property type="match status" value="1"/>
</dbReference>
<keyword evidence="3" id="KW-1133">Transmembrane helix</keyword>
<dbReference type="EMBL" id="OU015567">
    <property type="protein sequence ID" value="CAG5109530.1"/>
    <property type="molecule type" value="Genomic_DNA"/>
</dbReference>
<feature type="chain" id="PRO_5045673770" evidence="4">
    <location>
        <begin position="18"/>
        <end position="539"/>
    </location>
</feature>
<sequence length="539" mass="60995">MRCSLKISLILLASTFAQEIETEEIEEKKEKSEFITTNCQKTNVEIFIPKWTVSNGPPASVTLLSALGNNCRGAYHNKTHITLNINLLDPKRDCGTTRRSQGVQIIYENKLSFTDQKSRKIEDLANITCIQYLQEKHVRLPSSAAINNLQAGPVSIKTQMKLFNTAKFEEELEDLAEKGYAQVAVREFIYVRVAFDFAENEAAMETDKVVIDSCWGSRSANPDNMKTAYMMIENGCSADPLGVIIRQNSAGAYASWKFQMYKWTTVAQHEQFIYIHCRAWICTDCQKPEANHACLGDITKFRRRRAAKLFQNREVSSERARIFSVGPIYPRDGSVPLLSDVESDDPAVKGEIPGMPGMGDEEEEDNFIMAVIVGSVSGFCALFLLIVAIVFVKKYREKPFQIFTKPAEEEEDEKNIEQGFVFELRTSTDPVIPRVNLDQFLGRDDEPREQRERKTERRIVEEIEIDQDLANARPAMARAKSSTVAVEICENHVTISAAQSLTFEIVVLDLAMIFRRAECASLDLGCRSMTDCLHLMRED</sequence>
<keyword evidence="3" id="KW-0812">Transmembrane</keyword>
<dbReference type="SMART" id="SM00241">
    <property type="entry name" value="ZP"/>
    <property type="match status" value="1"/>
</dbReference>
<dbReference type="InterPro" id="IPR001507">
    <property type="entry name" value="ZP_dom"/>
</dbReference>
<dbReference type="Pfam" id="PF23344">
    <property type="entry name" value="ZP-N"/>
    <property type="match status" value="1"/>
</dbReference>
<name>A0ABN7T578_OIKDI</name>
<keyword evidence="2" id="KW-1015">Disulfide bond</keyword>